<evidence type="ECO:0000256" key="1">
    <source>
        <dbReference type="SAM" id="MobiDB-lite"/>
    </source>
</evidence>
<feature type="compositionally biased region" description="Polar residues" evidence="1">
    <location>
        <begin position="362"/>
        <end position="376"/>
    </location>
</feature>
<proteinExistence type="predicted"/>
<reference evidence="5" key="1">
    <citation type="journal article" date="2019" name="Int. J. Syst. Evol. Microbiol.">
        <title>The Global Catalogue of Microorganisms (GCM) 10K type strain sequencing project: providing services to taxonomists for standard genome sequencing and annotation.</title>
        <authorList>
            <consortium name="The Broad Institute Genomics Platform"/>
            <consortium name="The Broad Institute Genome Sequencing Center for Infectious Disease"/>
            <person name="Wu L."/>
            <person name="Ma J."/>
        </authorList>
    </citation>
    <scope>NUCLEOTIDE SEQUENCE [LARGE SCALE GENOMIC DNA]</scope>
    <source>
        <strain evidence="5">CGMCC 1.7656</strain>
    </source>
</reference>
<dbReference type="Pfam" id="PF14257">
    <property type="entry name" value="DUF4349"/>
    <property type="match status" value="1"/>
</dbReference>
<keyword evidence="5" id="KW-1185">Reference proteome</keyword>
<dbReference type="RefSeq" id="WP_188616413.1">
    <property type="nucleotide sequence ID" value="NZ_BMLV01000001.1"/>
</dbReference>
<keyword evidence="2" id="KW-0472">Membrane</keyword>
<organism evidence="4 5">
    <name type="scientific">Cloacibacterium rupense</name>
    <dbReference type="NCBI Taxonomy" id="517423"/>
    <lineage>
        <taxon>Bacteria</taxon>
        <taxon>Pseudomonadati</taxon>
        <taxon>Bacteroidota</taxon>
        <taxon>Flavobacteriia</taxon>
        <taxon>Flavobacteriales</taxon>
        <taxon>Weeksellaceae</taxon>
    </lineage>
</organism>
<dbReference type="Proteomes" id="UP000620064">
    <property type="component" value="Unassembled WGS sequence"/>
</dbReference>
<dbReference type="InterPro" id="IPR025645">
    <property type="entry name" value="DUF4349"/>
</dbReference>
<feature type="transmembrane region" description="Helical" evidence="2">
    <location>
        <begin position="306"/>
        <end position="331"/>
    </location>
</feature>
<sequence length="392" mass="43614">MKKLIFSIFTASIVLVACNKTDLQQASDSIKNADSLFNEAKQSYNTLDSISKVINDSSSTVGKVIIPEIEKHKEIIEDAVKKGNISIDSVQRQFDKIKAKTQQNEEIRKTIDSVSAVIKDSKTENVKVKDIIESANKILNKVKENPQPSAPKVSPNDVKISTQKTEIIPIVKTARLNISVEDIASAKAMLQQELRNTNGDLVTENYSENEGIAKEYITAKVPLYNFNNLVNNLANLGAVQTKTTQSTGQDYDANQMCDVEITLVDHSISSVTSTPSEDLNIINGDEKKDETFGDQSENAFMKGFSVLGSLFLALIPFWPIFLIGGIIWYFVAKRNKKKREEEFQRQLAIEREKIKAAEAAKSTAQETPQNAEQTTADVPKDDDDISKYMPKE</sequence>
<feature type="domain" description="DUF4349" evidence="3">
    <location>
        <begin position="170"/>
        <end position="246"/>
    </location>
</feature>
<name>A0ABQ2NGH0_9FLAO</name>
<keyword evidence="2" id="KW-0812">Transmembrane</keyword>
<dbReference type="EMBL" id="BMLV01000001">
    <property type="protein sequence ID" value="GGP01894.1"/>
    <property type="molecule type" value="Genomic_DNA"/>
</dbReference>
<evidence type="ECO:0000259" key="3">
    <source>
        <dbReference type="Pfam" id="PF14257"/>
    </source>
</evidence>
<protein>
    <recommendedName>
        <fullName evidence="3">DUF4349 domain-containing protein</fullName>
    </recommendedName>
</protein>
<comment type="caution">
    <text evidence="4">The sequence shown here is derived from an EMBL/GenBank/DDBJ whole genome shotgun (WGS) entry which is preliminary data.</text>
</comment>
<accession>A0ABQ2NGH0</accession>
<evidence type="ECO:0000256" key="2">
    <source>
        <dbReference type="SAM" id="Phobius"/>
    </source>
</evidence>
<evidence type="ECO:0000313" key="4">
    <source>
        <dbReference type="EMBL" id="GGP01894.1"/>
    </source>
</evidence>
<keyword evidence="2" id="KW-1133">Transmembrane helix</keyword>
<gene>
    <name evidence="4" type="ORF">GCM10010992_04100</name>
</gene>
<feature type="region of interest" description="Disordered" evidence="1">
    <location>
        <begin position="358"/>
        <end position="392"/>
    </location>
</feature>
<dbReference type="PROSITE" id="PS51257">
    <property type="entry name" value="PROKAR_LIPOPROTEIN"/>
    <property type="match status" value="1"/>
</dbReference>
<evidence type="ECO:0000313" key="5">
    <source>
        <dbReference type="Proteomes" id="UP000620064"/>
    </source>
</evidence>